<keyword evidence="4" id="KW-0614">Plasmid</keyword>
<evidence type="ECO:0000256" key="2">
    <source>
        <dbReference type="ARBA" id="ARBA00023002"/>
    </source>
</evidence>
<geneLocation type="plasmid" evidence="5">
    <name>prccge525a</name>
</geneLocation>
<dbReference type="Gene3D" id="3.40.50.720">
    <property type="entry name" value="NAD(P)-binding Rossmann-like Domain"/>
    <property type="match status" value="1"/>
</dbReference>
<dbReference type="Pfam" id="PF00107">
    <property type="entry name" value="ADH_zinc_N"/>
    <property type="match status" value="1"/>
</dbReference>
<dbReference type="EMBL" id="CP032697">
    <property type="protein sequence ID" value="AYG64467.1"/>
    <property type="molecule type" value="Genomic_DNA"/>
</dbReference>
<dbReference type="GO" id="GO:0070402">
    <property type="term" value="F:NADPH binding"/>
    <property type="evidence" value="ECO:0007669"/>
    <property type="project" value="TreeGrafter"/>
</dbReference>
<dbReference type="AlphaFoldDB" id="A0A387G3Q5"/>
<evidence type="ECO:0000259" key="3">
    <source>
        <dbReference type="SMART" id="SM00829"/>
    </source>
</evidence>
<proteinExistence type="predicted"/>
<feature type="domain" description="Enoyl reductase (ER)" evidence="3">
    <location>
        <begin position="14"/>
        <end position="330"/>
    </location>
</feature>
<dbReference type="KEGG" id="rjg:CCGE525_37725"/>
<dbReference type="CDD" id="cd08268">
    <property type="entry name" value="MDR2"/>
    <property type="match status" value="1"/>
</dbReference>
<dbReference type="Proteomes" id="UP000282195">
    <property type="component" value="Plasmid pRCCGE525a"/>
</dbReference>
<dbReference type="OrthoDB" id="9805883at2"/>
<dbReference type="InterPro" id="IPR013149">
    <property type="entry name" value="ADH-like_C"/>
</dbReference>
<keyword evidence="2" id="KW-0560">Oxidoreductase</keyword>
<name>A0A387G3Q5_9HYPH</name>
<keyword evidence="5" id="KW-1185">Reference proteome</keyword>
<evidence type="ECO:0000256" key="1">
    <source>
        <dbReference type="ARBA" id="ARBA00022857"/>
    </source>
</evidence>
<dbReference type="InterPro" id="IPR013154">
    <property type="entry name" value="ADH-like_N"/>
</dbReference>
<dbReference type="PANTHER" id="PTHR48106:SF5">
    <property type="entry name" value="ZINC-CONTAINING ALCOHOL DEHYDROGENASE"/>
    <property type="match status" value="1"/>
</dbReference>
<dbReference type="SMART" id="SM00829">
    <property type="entry name" value="PKS_ER"/>
    <property type="match status" value="1"/>
</dbReference>
<organism evidence="4 5">
    <name type="scientific">Rhizobium jaguaris</name>
    <dbReference type="NCBI Taxonomy" id="1312183"/>
    <lineage>
        <taxon>Bacteria</taxon>
        <taxon>Pseudomonadati</taxon>
        <taxon>Pseudomonadota</taxon>
        <taxon>Alphaproteobacteria</taxon>
        <taxon>Hyphomicrobiales</taxon>
        <taxon>Rhizobiaceae</taxon>
        <taxon>Rhizobium/Agrobacterium group</taxon>
        <taxon>Rhizobium</taxon>
    </lineage>
</organism>
<dbReference type="SUPFAM" id="SSF50129">
    <property type="entry name" value="GroES-like"/>
    <property type="match status" value="1"/>
</dbReference>
<dbReference type="Pfam" id="PF08240">
    <property type="entry name" value="ADH_N"/>
    <property type="match status" value="1"/>
</dbReference>
<dbReference type="PANTHER" id="PTHR48106">
    <property type="entry name" value="QUINONE OXIDOREDUCTASE PIG3-RELATED"/>
    <property type="match status" value="1"/>
</dbReference>
<evidence type="ECO:0000313" key="4">
    <source>
        <dbReference type="EMBL" id="AYG64467.1"/>
    </source>
</evidence>
<sequence>MPKTAKFVQFHRLGGPDVLKVEDLPIQEPGKEEVRLRIRAFSLNRAEALFRTGHYVIQPQFPSKLGYEASGVVEAVGPGVDENLIGKVFSTIPNFSFSRYGVYGEIAVVPVTSLAAYPDHLTPEEGASIWMQYLTAYGPLVHLGNVSTGDFVLLPAASSSTAIAAMEIAKAEGAKSIGITRTARKKDDLLSLGYDHVIVSDEEDTVKRVADITDGEGARVIYDPILGSGMEILAQTATYRGIYFTYGLLDPRPASYPTFSAMSKALTIRAWAVPELFHDPEMLRKAKEYIFRRLSEGTLKPKVGRVFALDQIVEAHRFMDSNDQIGKIVVKVG</sequence>
<accession>A0A387G3Q5</accession>
<dbReference type="GO" id="GO:0016651">
    <property type="term" value="F:oxidoreductase activity, acting on NAD(P)H"/>
    <property type="evidence" value="ECO:0007669"/>
    <property type="project" value="TreeGrafter"/>
</dbReference>
<protein>
    <submittedName>
        <fullName evidence="4">NADPH:quinone reductase</fullName>
    </submittedName>
</protein>
<keyword evidence="1" id="KW-0521">NADP</keyword>
<dbReference type="InterPro" id="IPR020843">
    <property type="entry name" value="ER"/>
</dbReference>
<evidence type="ECO:0000313" key="5">
    <source>
        <dbReference type="Proteomes" id="UP000282195"/>
    </source>
</evidence>
<reference evidence="4 5" key="1">
    <citation type="submission" date="2018-10" db="EMBL/GenBank/DDBJ databases">
        <title>Rhizobium etli, R. leguminosarum and a new Rhizobium genospecies from Phaseolus dumosus.</title>
        <authorList>
            <person name="Ramirez-Puebla S.T."/>
            <person name="Rogel-Hernandez M.A."/>
            <person name="Guerrero G."/>
            <person name="Ormeno-Orrillo E."/>
            <person name="Martinez-Romero J.C."/>
            <person name="Negrete-Yankelevich S."/>
            <person name="Martinez-Romero E."/>
        </authorList>
    </citation>
    <scope>NUCLEOTIDE SEQUENCE [LARGE SCALE GENOMIC DNA]</scope>
    <source>
        <strain evidence="4 5">CCGE525</strain>
        <plasmid evidence="5">prccge525a</plasmid>
    </source>
</reference>
<dbReference type="InterPro" id="IPR011032">
    <property type="entry name" value="GroES-like_sf"/>
</dbReference>
<dbReference type="RefSeq" id="WP_120709357.1">
    <property type="nucleotide sequence ID" value="NZ_CP032697.1"/>
</dbReference>
<gene>
    <name evidence="4" type="ORF">CCGE525_37725</name>
</gene>
<dbReference type="InterPro" id="IPR036291">
    <property type="entry name" value="NAD(P)-bd_dom_sf"/>
</dbReference>
<dbReference type="Gene3D" id="3.90.180.10">
    <property type="entry name" value="Medium-chain alcohol dehydrogenases, catalytic domain"/>
    <property type="match status" value="1"/>
</dbReference>
<dbReference type="SUPFAM" id="SSF51735">
    <property type="entry name" value="NAD(P)-binding Rossmann-fold domains"/>
    <property type="match status" value="1"/>
</dbReference>